<dbReference type="RefSeq" id="WP_246045952.1">
    <property type="nucleotide sequence ID" value="NZ_BAAASV010000002.1"/>
</dbReference>
<sequence length="355" mass="37419">MDRRHFNTAKLTAAATGLTACAALLLAGCGKPATPEPVSVSVLPPAVATRVPAPEPVRELVWPLTGVPTDKVAKRPALSIKIENSPSARPQIGIDQADIVYEEVVEGGITRFIAVFQSKNPKQVAPVRSVRPMDANIVAPLGGLLAYSGGQRAFLGLAPAAGLQVISMDRGDAGFSRMPGRAAPHNVLGDTTAFWKQAKGDHKKLPDPAFEYASSAEESTAATAGSPIDELSVQMSQGFNPRWKWDEGKFLRSEGSTPATVADGTRLSAANVVVLKVKLETTKYRDPAGTAVPETIVIGSGKGLVISAGKAIEVEWKKKDTASPVILTANGEDVELAPGNTWVELMPNSQSWSKN</sequence>
<dbReference type="Pfam" id="PF11258">
    <property type="entry name" value="DUF3048"/>
    <property type="match status" value="1"/>
</dbReference>
<organism evidence="4 5">
    <name type="scientific">Rarobacter faecitabidus</name>
    <dbReference type="NCBI Taxonomy" id="13243"/>
    <lineage>
        <taxon>Bacteria</taxon>
        <taxon>Bacillati</taxon>
        <taxon>Actinomycetota</taxon>
        <taxon>Actinomycetes</taxon>
        <taxon>Micrococcales</taxon>
        <taxon>Rarobacteraceae</taxon>
        <taxon>Rarobacter</taxon>
    </lineage>
</organism>
<feature type="domain" description="DUF3048" evidence="2">
    <location>
        <begin position="64"/>
        <end position="201"/>
    </location>
</feature>
<dbReference type="Pfam" id="PF17479">
    <property type="entry name" value="DUF3048_C"/>
    <property type="match status" value="1"/>
</dbReference>
<evidence type="ECO:0000256" key="1">
    <source>
        <dbReference type="SAM" id="SignalP"/>
    </source>
</evidence>
<name>A0A542ZTW4_RARFA</name>
<dbReference type="Proteomes" id="UP000315389">
    <property type="component" value="Unassembled WGS sequence"/>
</dbReference>
<dbReference type="AlphaFoldDB" id="A0A542ZTW4"/>
<keyword evidence="5" id="KW-1185">Reference proteome</keyword>
<feature type="signal peptide" evidence="1">
    <location>
        <begin position="1"/>
        <end position="22"/>
    </location>
</feature>
<reference evidence="4 5" key="1">
    <citation type="submission" date="2019-06" db="EMBL/GenBank/DDBJ databases">
        <title>Sequencing the genomes of 1000 actinobacteria strains.</title>
        <authorList>
            <person name="Klenk H.-P."/>
        </authorList>
    </citation>
    <scope>NUCLEOTIDE SEQUENCE [LARGE SCALE GENOMIC DNA]</scope>
    <source>
        <strain evidence="4 5">DSM 4813</strain>
    </source>
</reference>
<dbReference type="PROSITE" id="PS51257">
    <property type="entry name" value="PROKAR_LIPOPROTEIN"/>
    <property type="match status" value="1"/>
</dbReference>
<dbReference type="InterPro" id="IPR023158">
    <property type="entry name" value="YerB-like_sf"/>
</dbReference>
<proteinExistence type="predicted"/>
<evidence type="ECO:0000259" key="2">
    <source>
        <dbReference type="Pfam" id="PF11258"/>
    </source>
</evidence>
<evidence type="ECO:0000259" key="3">
    <source>
        <dbReference type="Pfam" id="PF17479"/>
    </source>
</evidence>
<gene>
    <name evidence="4" type="ORF">FB461_0269</name>
</gene>
<feature type="domain" description="DUF3048" evidence="3">
    <location>
        <begin position="233"/>
        <end position="343"/>
    </location>
</feature>
<feature type="chain" id="PRO_5021760056" evidence="1">
    <location>
        <begin position="23"/>
        <end position="355"/>
    </location>
</feature>
<dbReference type="Gene3D" id="3.50.90.10">
    <property type="entry name" value="YerB-like"/>
    <property type="match status" value="1"/>
</dbReference>
<dbReference type="SUPFAM" id="SSF159774">
    <property type="entry name" value="YerB-like"/>
    <property type="match status" value="1"/>
</dbReference>
<evidence type="ECO:0000313" key="4">
    <source>
        <dbReference type="EMBL" id="TQL63792.1"/>
    </source>
</evidence>
<evidence type="ECO:0000313" key="5">
    <source>
        <dbReference type="Proteomes" id="UP000315389"/>
    </source>
</evidence>
<dbReference type="InterPro" id="IPR035328">
    <property type="entry name" value="DUF3048_C"/>
</dbReference>
<protein>
    <submittedName>
        <fullName evidence="4">DUF3048 family protein</fullName>
    </submittedName>
</protein>
<accession>A0A542ZTW4</accession>
<keyword evidence="1" id="KW-0732">Signal</keyword>
<dbReference type="EMBL" id="VFOS01000001">
    <property type="protein sequence ID" value="TQL63792.1"/>
    <property type="molecule type" value="Genomic_DNA"/>
</dbReference>
<dbReference type="InterPro" id="IPR021416">
    <property type="entry name" value="DUF3048_N"/>
</dbReference>
<comment type="caution">
    <text evidence="4">The sequence shown here is derived from an EMBL/GenBank/DDBJ whole genome shotgun (WGS) entry which is preliminary data.</text>
</comment>